<keyword evidence="1" id="KW-0645">Protease</keyword>
<dbReference type="PANTHER" id="PTHR42648">
    <property type="entry name" value="TRANSPOSASE, PUTATIVE-RELATED"/>
    <property type="match status" value="1"/>
</dbReference>
<dbReference type="PROSITE" id="PS50994">
    <property type="entry name" value="INTEGRASE"/>
    <property type="match status" value="1"/>
</dbReference>
<dbReference type="SUPFAM" id="SSF53098">
    <property type="entry name" value="Ribonuclease H-like"/>
    <property type="match status" value="1"/>
</dbReference>
<dbReference type="InterPro" id="IPR057670">
    <property type="entry name" value="SH3_retrovirus"/>
</dbReference>
<proteinExistence type="predicted"/>
<sequence>MVERFVNAVTNDHIESSFSAHGSQKTVTISEEDYVKFLQYQTTNHASLPSASLAQKGNDSWIIDSGATDHMSGTSKIFSNFQESTPYPHVTLADGSTTKVKGLGTVEINPSLPLSSVLYVPNLPFNLMSVSKLTKFLQCTVTFSPDSVVIQDLKTKRTIGGGYEHNGLYFLNFNGPIACPATVSPLEIHCRLGHPSLQNLKKLVPTLSQLSSLECESCQLGKHHRVSFAPRVNKRVSEPFLLVHSDVWGPSRVTSKLGFKYFVIFVDDFSRVTWFYLMKDRSELYSIFCAFVAEIKNQFGVPVRILRSDNAKEYFSTPFNTFMSKSGIIHQSSCPHTPQQNGVAERKIGHLIEIARTVLLHMNVPKQFWSDAVLTACYLINRMPSNILGGQLPHSILFPHEPVFKLPPRIFGCVCFVHQLTPGVDKLDSRAIKCIFLGYARAQKGYRCYSPVLNRFFTCADVTFFESTPYFIKQSMPCELDQCPSFSSPVLPVPSPLLPESSSPPDSIARLSRPHLQVYSRRSIVEKVPDMPRTSPINSQSSNSGMTPSCELDLPIALRKGKRHCTSHPISNFVSYSRFSMSYSSFVASLDSISIPKSITYALNHPGWRLAMQEEMPALEQNGTWDLVPRPSGGSNSGLWRSENCRW</sequence>
<feature type="region of interest" description="Disordered" evidence="2">
    <location>
        <begin position="623"/>
        <end position="647"/>
    </location>
</feature>
<dbReference type="InterPro" id="IPR012337">
    <property type="entry name" value="RNaseH-like_sf"/>
</dbReference>
<dbReference type="InterPro" id="IPR054722">
    <property type="entry name" value="PolX-like_BBD"/>
</dbReference>
<evidence type="ECO:0000313" key="4">
    <source>
        <dbReference type="Proteomes" id="UP001652660"/>
    </source>
</evidence>
<dbReference type="InterPro" id="IPR025724">
    <property type="entry name" value="GAG-pre-integrase_dom"/>
</dbReference>
<dbReference type="InterPro" id="IPR036397">
    <property type="entry name" value="RNaseH_sf"/>
</dbReference>
<dbReference type="Pfam" id="PF13976">
    <property type="entry name" value="gag_pre-integrs"/>
    <property type="match status" value="1"/>
</dbReference>
<keyword evidence="1" id="KW-0378">Hydrolase</keyword>
<dbReference type="RefSeq" id="XP_071918385.1">
    <property type="nucleotide sequence ID" value="XM_072062284.1"/>
</dbReference>
<gene>
    <name evidence="5" type="primary">LOC113703733</name>
</gene>
<dbReference type="Pfam" id="PF25597">
    <property type="entry name" value="SH3_retrovirus"/>
    <property type="match status" value="1"/>
</dbReference>
<dbReference type="Pfam" id="PF00665">
    <property type="entry name" value="rve"/>
    <property type="match status" value="1"/>
</dbReference>
<evidence type="ECO:0000313" key="5">
    <source>
        <dbReference type="RefSeq" id="XP_071918385.1"/>
    </source>
</evidence>
<dbReference type="PANTHER" id="PTHR42648:SF22">
    <property type="entry name" value="REVERSE TRANSCRIPTASE TY1_COPIA-TYPE DOMAIN-CONTAINING PROTEIN"/>
    <property type="match status" value="1"/>
</dbReference>
<evidence type="ECO:0000256" key="2">
    <source>
        <dbReference type="SAM" id="MobiDB-lite"/>
    </source>
</evidence>
<accession>A0ABM4VFS9</accession>
<dbReference type="Gene3D" id="3.30.420.10">
    <property type="entry name" value="Ribonuclease H-like superfamily/Ribonuclease H"/>
    <property type="match status" value="1"/>
</dbReference>
<dbReference type="InterPro" id="IPR001584">
    <property type="entry name" value="Integrase_cat-core"/>
</dbReference>
<reference evidence="5" key="1">
    <citation type="submission" date="2025-08" db="UniProtKB">
        <authorList>
            <consortium name="RefSeq"/>
        </authorList>
    </citation>
    <scope>IDENTIFICATION</scope>
    <source>
        <tissue evidence="5">Leaves</tissue>
    </source>
</reference>
<evidence type="ECO:0000259" key="3">
    <source>
        <dbReference type="PROSITE" id="PS50994"/>
    </source>
</evidence>
<feature type="domain" description="Integrase catalytic" evidence="3">
    <location>
        <begin position="235"/>
        <end position="401"/>
    </location>
</feature>
<protein>
    <submittedName>
        <fullName evidence="5">Retrovirus-related Pol polyprotein from transposon RE2 isoform X1</fullName>
    </submittedName>
</protein>
<dbReference type="InterPro" id="IPR039537">
    <property type="entry name" value="Retrotran_Ty1/copia-like"/>
</dbReference>
<keyword evidence="4" id="KW-1185">Reference proteome</keyword>
<name>A0ABM4VFS9_COFAR</name>
<evidence type="ECO:0000256" key="1">
    <source>
        <dbReference type="ARBA" id="ARBA00022670"/>
    </source>
</evidence>
<dbReference type="GeneID" id="113703733"/>
<dbReference type="Proteomes" id="UP001652660">
    <property type="component" value="Chromosome 8c"/>
</dbReference>
<organism evidence="4 5">
    <name type="scientific">Coffea arabica</name>
    <name type="common">Arabian coffee</name>
    <dbReference type="NCBI Taxonomy" id="13443"/>
    <lineage>
        <taxon>Eukaryota</taxon>
        <taxon>Viridiplantae</taxon>
        <taxon>Streptophyta</taxon>
        <taxon>Embryophyta</taxon>
        <taxon>Tracheophyta</taxon>
        <taxon>Spermatophyta</taxon>
        <taxon>Magnoliopsida</taxon>
        <taxon>eudicotyledons</taxon>
        <taxon>Gunneridae</taxon>
        <taxon>Pentapetalae</taxon>
        <taxon>asterids</taxon>
        <taxon>lamiids</taxon>
        <taxon>Gentianales</taxon>
        <taxon>Rubiaceae</taxon>
        <taxon>Ixoroideae</taxon>
        <taxon>Gardenieae complex</taxon>
        <taxon>Bertiereae - Coffeeae clade</taxon>
        <taxon>Coffeeae</taxon>
        <taxon>Coffea</taxon>
    </lineage>
</organism>
<dbReference type="Pfam" id="PF22936">
    <property type="entry name" value="Pol_BBD"/>
    <property type="match status" value="1"/>
</dbReference>